<comment type="subcellular location">
    <subcellularLocation>
        <location evidence="1">Membrane</location>
    </subcellularLocation>
    <subcellularLocation>
        <location evidence="6">Mitochondrion inner membrane</location>
        <topology evidence="6">Multi-pass membrane protein</topology>
    </subcellularLocation>
</comment>
<dbReference type="PROSITE" id="PS50895">
    <property type="entry name" value="SURF1"/>
    <property type="match status" value="1"/>
</dbReference>
<proteinExistence type="inferred from homology"/>
<keyword evidence="5 6" id="KW-0472">Membrane</keyword>
<feature type="transmembrane region" description="Helical" evidence="6">
    <location>
        <begin position="288"/>
        <end position="307"/>
    </location>
</feature>
<accession>A0A8B7Y7F5</accession>
<name>A0A8B7Y7F5_ACAPL</name>
<organism evidence="8 9">
    <name type="scientific">Acanthaster planci</name>
    <name type="common">Crown-of-thorns starfish</name>
    <dbReference type="NCBI Taxonomy" id="133434"/>
    <lineage>
        <taxon>Eukaryota</taxon>
        <taxon>Metazoa</taxon>
        <taxon>Echinodermata</taxon>
        <taxon>Eleutherozoa</taxon>
        <taxon>Asterozoa</taxon>
        <taxon>Asteroidea</taxon>
        <taxon>Valvatacea</taxon>
        <taxon>Valvatida</taxon>
        <taxon>Acanthasteridae</taxon>
        <taxon>Acanthaster</taxon>
    </lineage>
</organism>
<reference evidence="9" key="1">
    <citation type="submission" date="2025-08" db="UniProtKB">
        <authorList>
            <consortium name="RefSeq"/>
        </authorList>
    </citation>
    <scope>IDENTIFICATION</scope>
</reference>
<evidence type="ECO:0000256" key="3">
    <source>
        <dbReference type="ARBA" id="ARBA00022692"/>
    </source>
</evidence>
<keyword evidence="3 6" id="KW-0812">Transmembrane</keyword>
<evidence type="ECO:0000256" key="2">
    <source>
        <dbReference type="ARBA" id="ARBA00007165"/>
    </source>
</evidence>
<dbReference type="InterPro" id="IPR002994">
    <property type="entry name" value="Surf1/Shy1"/>
</dbReference>
<dbReference type="Pfam" id="PF02104">
    <property type="entry name" value="SURF1"/>
    <property type="match status" value="1"/>
</dbReference>
<evidence type="ECO:0000256" key="6">
    <source>
        <dbReference type="RuleBase" id="RU363076"/>
    </source>
</evidence>
<feature type="region of interest" description="Disordered" evidence="7">
    <location>
        <begin position="47"/>
        <end position="71"/>
    </location>
</feature>
<dbReference type="RefSeq" id="XP_022089153.1">
    <property type="nucleotide sequence ID" value="XM_022233461.1"/>
</dbReference>
<comment type="caution">
    <text evidence="6">Lacks conserved residue(s) required for the propagation of feature annotation.</text>
</comment>
<keyword evidence="6" id="KW-0496">Mitochondrion</keyword>
<dbReference type="PANTHER" id="PTHR23427">
    <property type="entry name" value="SURFEIT LOCUS PROTEIN"/>
    <property type="match status" value="1"/>
</dbReference>
<dbReference type="Proteomes" id="UP000694845">
    <property type="component" value="Unplaced"/>
</dbReference>
<keyword evidence="6" id="KW-0999">Mitochondrion inner membrane</keyword>
<protein>
    <recommendedName>
        <fullName evidence="6">SURF1-like protein</fullName>
    </recommendedName>
</protein>
<dbReference type="PANTHER" id="PTHR23427:SF2">
    <property type="entry name" value="SURFEIT LOCUS PROTEIN 1"/>
    <property type="match status" value="1"/>
</dbReference>
<comment type="function">
    <text evidence="6">Probably involved in the biogenesis of the COX complex.</text>
</comment>
<dbReference type="GO" id="GO:0005743">
    <property type="term" value="C:mitochondrial inner membrane"/>
    <property type="evidence" value="ECO:0007669"/>
    <property type="project" value="UniProtKB-SubCell"/>
</dbReference>
<evidence type="ECO:0000313" key="8">
    <source>
        <dbReference type="Proteomes" id="UP000694845"/>
    </source>
</evidence>
<sequence>MSFPRVVKSIVRVSRVCPKAELFPRARKQDLWRCLRPYRGHFAIRQVSSSKQRHSQASSSRPHEGASSSDSAPPSVFGHLLLIIPAAAFCLGTWQVKRRKWKLGLIRDLEARTTAAPVPLKSLEKVDVEALEYRRVMIRGEFDHSKEILILPRTLNKPPAKDAGSLISRGESGAHVVTPFYCPDLGVSILVNRGFVPKRNSNPASRQQGQISGEIQLIGLVRKTEKRAAFMPQNDIERGRWYYLDLEEMSRVTGAEPVMIDADSSCDIPGGPIGGQTKVTLRNEHLQYIITWYSLSFLTGLMWYFGIFKKRRMLSKPVL</sequence>
<evidence type="ECO:0000313" key="9">
    <source>
        <dbReference type="RefSeq" id="XP_022089153.1"/>
    </source>
</evidence>
<evidence type="ECO:0000256" key="5">
    <source>
        <dbReference type="ARBA" id="ARBA00023136"/>
    </source>
</evidence>
<evidence type="ECO:0000256" key="1">
    <source>
        <dbReference type="ARBA" id="ARBA00004370"/>
    </source>
</evidence>
<comment type="similarity">
    <text evidence="2 6">Belongs to the SURF1 family.</text>
</comment>
<gene>
    <name evidence="9" type="primary">LOC110978447</name>
</gene>
<dbReference type="KEGG" id="aplc:110978447"/>
<keyword evidence="8" id="KW-1185">Reference proteome</keyword>
<dbReference type="GeneID" id="110978447"/>
<evidence type="ECO:0000256" key="7">
    <source>
        <dbReference type="SAM" id="MobiDB-lite"/>
    </source>
</evidence>
<dbReference type="OrthoDB" id="10040024at2759"/>
<dbReference type="GO" id="GO:0033617">
    <property type="term" value="P:mitochondrial respiratory chain complex IV assembly"/>
    <property type="evidence" value="ECO:0007669"/>
    <property type="project" value="TreeGrafter"/>
</dbReference>
<dbReference type="InterPro" id="IPR045214">
    <property type="entry name" value="Surf1/Surf4"/>
</dbReference>
<dbReference type="CDD" id="cd06662">
    <property type="entry name" value="SURF1"/>
    <property type="match status" value="1"/>
</dbReference>
<dbReference type="AlphaFoldDB" id="A0A8B7Y7F5"/>
<keyword evidence="4 6" id="KW-1133">Transmembrane helix</keyword>
<evidence type="ECO:0000256" key="4">
    <source>
        <dbReference type="ARBA" id="ARBA00022989"/>
    </source>
</evidence>
<dbReference type="OMA" id="WYSRDVA"/>